<organism evidence="2 3">
    <name type="scientific">Populus alba x Populus x berolinensis</name>
    <dbReference type="NCBI Taxonomy" id="444605"/>
    <lineage>
        <taxon>Eukaryota</taxon>
        <taxon>Viridiplantae</taxon>
        <taxon>Streptophyta</taxon>
        <taxon>Embryophyta</taxon>
        <taxon>Tracheophyta</taxon>
        <taxon>Spermatophyta</taxon>
        <taxon>Magnoliopsida</taxon>
        <taxon>eudicotyledons</taxon>
        <taxon>Gunneridae</taxon>
        <taxon>Pentapetalae</taxon>
        <taxon>rosids</taxon>
        <taxon>fabids</taxon>
        <taxon>Malpighiales</taxon>
        <taxon>Salicaceae</taxon>
        <taxon>Saliceae</taxon>
        <taxon>Populus</taxon>
    </lineage>
</organism>
<name>A0AAD6R697_9ROSI</name>
<reference evidence="2" key="1">
    <citation type="journal article" date="2023" name="Mol. Ecol. Resour.">
        <title>Chromosome-level genome assembly of a triploid poplar Populus alba 'Berolinensis'.</title>
        <authorList>
            <person name="Chen S."/>
            <person name="Yu Y."/>
            <person name="Wang X."/>
            <person name="Wang S."/>
            <person name="Zhang T."/>
            <person name="Zhou Y."/>
            <person name="He R."/>
            <person name="Meng N."/>
            <person name="Wang Y."/>
            <person name="Liu W."/>
            <person name="Liu Z."/>
            <person name="Liu J."/>
            <person name="Guo Q."/>
            <person name="Huang H."/>
            <person name="Sederoff R.R."/>
            <person name="Wang G."/>
            <person name="Qu G."/>
            <person name="Chen S."/>
        </authorList>
    </citation>
    <scope>NUCLEOTIDE SEQUENCE</scope>
    <source>
        <strain evidence="2">SC-2020</strain>
    </source>
</reference>
<accession>A0AAD6R697</accession>
<dbReference type="EMBL" id="JAQIZT010000003">
    <property type="protein sequence ID" value="KAJ7002560.1"/>
    <property type="molecule type" value="Genomic_DNA"/>
</dbReference>
<proteinExistence type="predicted"/>
<dbReference type="Proteomes" id="UP001164929">
    <property type="component" value="Chromosome 3"/>
</dbReference>
<feature type="compositionally biased region" description="Basic and acidic residues" evidence="1">
    <location>
        <begin position="180"/>
        <end position="194"/>
    </location>
</feature>
<protein>
    <submittedName>
        <fullName evidence="2">Uncharacterized protein</fullName>
    </submittedName>
</protein>
<comment type="caution">
    <text evidence="2">The sequence shown here is derived from an EMBL/GenBank/DDBJ whole genome shotgun (WGS) entry which is preliminary data.</text>
</comment>
<dbReference type="AlphaFoldDB" id="A0AAD6R697"/>
<evidence type="ECO:0000313" key="2">
    <source>
        <dbReference type="EMBL" id="KAJ7002560.1"/>
    </source>
</evidence>
<gene>
    <name evidence="2" type="ORF">NC653_007911</name>
</gene>
<evidence type="ECO:0000313" key="3">
    <source>
        <dbReference type="Proteomes" id="UP001164929"/>
    </source>
</evidence>
<keyword evidence="3" id="KW-1185">Reference proteome</keyword>
<sequence length="211" mass="23563">MMRLRDLSKNQLFEQMTSQVYAKKEEAKNYTFVDLFSYAFHSNLLHFLLSQISSLGFAVFSSASGSLRRSKCWAAIGGDGGRGWPSERDSGEGLWLWFVGTVEGKLKKEDLSATRSLVRTTLLRLTVMRMVLRGKMEACTRKGSLIFSQNRGAAKRGMKEIRGRQLHQNNMPSSPSSSSSREKASVEGENEHRPKLAWPSLLLSPEAATIG</sequence>
<feature type="region of interest" description="Disordered" evidence="1">
    <location>
        <begin position="162"/>
        <end position="211"/>
    </location>
</feature>
<evidence type="ECO:0000256" key="1">
    <source>
        <dbReference type="SAM" id="MobiDB-lite"/>
    </source>
</evidence>